<evidence type="ECO:0000256" key="8">
    <source>
        <dbReference type="ARBA" id="ARBA00022989"/>
    </source>
</evidence>
<feature type="region of interest" description="Disordered" evidence="13">
    <location>
        <begin position="1"/>
        <end position="20"/>
    </location>
</feature>
<comment type="subcellular location">
    <subcellularLocation>
        <location evidence="1">Cell membrane</location>
        <topology evidence="1">Multi-pass membrane protein</topology>
    </subcellularLocation>
</comment>
<keyword evidence="7" id="KW-0460">Magnesium</keyword>
<keyword evidence="17" id="KW-1185">Reference proteome</keyword>
<feature type="transmembrane region" description="Helical" evidence="14">
    <location>
        <begin position="519"/>
        <end position="540"/>
    </location>
</feature>
<evidence type="ECO:0000256" key="12">
    <source>
        <dbReference type="ARBA" id="ARBA00045497"/>
    </source>
</evidence>
<evidence type="ECO:0000256" key="2">
    <source>
        <dbReference type="ARBA" id="ARBA00009765"/>
    </source>
</evidence>
<dbReference type="FunFam" id="1.20.58.340:FF:000004">
    <property type="entry name" value="Magnesium transport protein CorA"/>
    <property type="match status" value="1"/>
</dbReference>
<dbReference type="OrthoDB" id="165352at2759"/>
<keyword evidence="4" id="KW-1003">Cell membrane</keyword>
<dbReference type="PROSITE" id="PS00018">
    <property type="entry name" value="EF_HAND_1"/>
    <property type="match status" value="1"/>
</dbReference>
<dbReference type="InterPro" id="IPR011992">
    <property type="entry name" value="EF-hand-dom_pair"/>
</dbReference>
<dbReference type="SUPFAM" id="SSF143865">
    <property type="entry name" value="CorA soluble domain-like"/>
    <property type="match status" value="1"/>
</dbReference>
<evidence type="ECO:0000256" key="14">
    <source>
        <dbReference type="SAM" id="Phobius"/>
    </source>
</evidence>
<reference evidence="16 17" key="1">
    <citation type="journal article" date="2014" name="Genome Biol. Evol.">
        <title>The secreted proteins of Achlya hypogyna and Thraustotheca clavata identify the ancestral oomycete secretome and reveal gene acquisitions by horizontal gene transfer.</title>
        <authorList>
            <person name="Misner I."/>
            <person name="Blouin N."/>
            <person name="Leonard G."/>
            <person name="Richards T.A."/>
            <person name="Lane C.E."/>
        </authorList>
    </citation>
    <scope>NUCLEOTIDE SEQUENCE [LARGE SCALE GENOMIC DNA]</scope>
    <source>
        <strain evidence="16 17">ATCC 48635</strain>
    </source>
</reference>
<evidence type="ECO:0000256" key="9">
    <source>
        <dbReference type="ARBA" id="ARBA00023065"/>
    </source>
</evidence>
<keyword evidence="5 14" id="KW-0812">Transmembrane</keyword>
<evidence type="ECO:0000259" key="15">
    <source>
        <dbReference type="PROSITE" id="PS50222"/>
    </source>
</evidence>
<evidence type="ECO:0000256" key="6">
    <source>
        <dbReference type="ARBA" id="ARBA00022837"/>
    </source>
</evidence>
<comment type="similarity">
    <text evidence="2">Belongs to the CorA metal ion transporter (MIT) (TC 1.A.35) family.</text>
</comment>
<dbReference type="STRING" id="1202772.A0A1V9ZAB7"/>
<dbReference type="SUPFAM" id="SSF47473">
    <property type="entry name" value="EF-hand"/>
    <property type="match status" value="1"/>
</dbReference>
<evidence type="ECO:0000313" key="17">
    <source>
        <dbReference type="Proteomes" id="UP000243579"/>
    </source>
</evidence>
<dbReference type="InterPro" id="IPR002523">
    <property type="entry name" value="MgTranspt_CorA/ZnTranspt_ZntB"/>
</dbReference>
<evidence type="ECO:0000256" key="5">
    <source>
        <dbReference type="ARBA" id="ARBA00022692"/>
    </source>
</evidence>
<dbReference type="Pfam" id="PF01544">
    <property type="entry name" value="CorA"/>
    <property type="match status" value="1"/>
</dbReference>
<dbReference type="InterPro" id="IPR018247">
    <property type="entry name" value="EF_Hand_1_Ca_BS"/>
</dbReference>
<dbReference type="PANTHER" id="PTHR46494:SF1">
    <property type="entry name" value="CORA FAMILY METAL ION TRANSPORTER (EUROFUNG)"/>
    <property type="match status" value="1"/>
</dbReference>
<feature type="transmembrane region" description="Helical" evidence="14">
    <location>
        <begin position="555"/>
        <end position="575"/>
    </location>
</feature>
<keyword evidence="8 14" id="KW-1133">Transmembrane helix</keyword>
<dbReference type="SMART" id="SM00054">
    <property type="entry name" value="EFh"/>
    <property type="match status" value="1"/>
</dbReference>
<dbReference type="InterPro" id="IPR045863">
    <property type="entry name" value="CorA_TM1_TM2"/>
</dbReference>
<dbReference type="AlphaFoldDB" id="A0A1V9ZAB7"/>
<evidence type="ECO:0000256" key="1">
    <source>
        <dbReference type="ARBA" id="ARBA00004651"/>
    </source>
</evidence>
<dbReference type="GO" id="GO:0015095">
    <property type="term" value="F:magnesium ion transmembrane transporter activity"/>
    <property type="evidence" value="ECO:0007669"/>
    <property type="project" value="TreeGrafter"/>
</dbReference>
<dbReference type="Gene3D" id="1.10.238.10">
    <property type="entry name" value="EF-hand"/>
    <property type="match status" value="1"/>
</dbReference>
<dbReference type="GO" id="GO:0000287">
    <property type="term" value="F:magnesium ion binding"/>
    <property type="evidence" value="ECO:0007669"/>
    <property type="project" value="TreeGrafter"/>
</dbReference>
<evidence type="ECO:0000313" key="16">
    <source>
        <dbReference type="EMBL" id="OQR94926.1"/>
    </source>
</evidence>
<keyword evidence="10 14" id="KW-0472">Membrane</keyword>
<dbReference type="PANTHER" id="PTHR46494">
    <property type="entry name" value="CORA FAMILY METAL ION TRANSPORTER (EUROFUNG)"/>
    <property type="match status" value="1"/>
</dbReference>
<protein>
    <submittedName>
        <fullName evidence="16">CorA Metal Ion Transporter (MIT) Family</fullName>
    </submittedName>
</protein>
<evidence type="ECO:0000256" key="3">
    <source>
        <dbReference type="ARBA" id="ARBA00022448"/>
    </source>
</evidence>
<dbReference type="InterPro" id="IPR045861">
    <property type="entry name" value="CorA_cytoplasmic_dom"/>
</dbReference>
<keyword evidence="6" id="KW-0106">Calcium</keyword>
<comment type="catalytic activity">
    <reaction evidence="11">
        <text>Mg(2+)(in) = Mg(2+)(out)</text>
        <dbReference type="Rhea" id="RHEA:29827"/>
        <dbReference type="ChEBI" id="CHEBI:18420"/>
    </reaction>
</comment>
<keyword evidence="3" id="KW-0813">Transport</keyword>
<sequence>MTLTTRASRRSSNNSPAGGLRVSFMQNEHLAPTPELPPLQIKIDDVKMPEEIWTSPASSKLTVEDAQLLDWDHSCMTSFAKHGSARLSSEFGDAENETREDLHILLDPYYDVTTGRMKRMFKFFSPQGIPFQKGLSALGISCPEHVDVTKLIKKIDTDHDGTISLDEFIHVVQMIKLAHLFKPEAEAGMPDATFHVTDYSATTIHTVARVKSMQSFMFSTKPAWAKVRWVHLAGISDPSDLHMRRLAIKYQFHPLALEDCLKKSDKIRCKYEHYQDHAFLVVPVLRALDHETAEFVQDVLRKHQASLFEKDLVFLDGWRDETKPDVAALETTLGKLERLLRKPQQLCLFLGNKNDVVSVQEDDDAKDGGFHLWDTVYDRNMAKSYSKLRNHGSHFLTVSILNAIVDEVIPLVGVFEVVVRALESLQVAQGRDFDNKRIFFAKKQLVVIDKIVRPMLDLVEGQLLEQDEFREGEVKNYLRDVKDHLKQMAADIKEYQGALTGIFNEDQQARAKAQADIQFTISIIAAIFLPATFMTGLYGMNFDNIPELHTENGYFVWWGVLGFVSLAIVAFFKYIKRWI</sequence>
<evidence type="ECO:0000256" key="7">
    <source>
        <dbReference type="ARBA" id="ARBA00022842"/>
    </source>
</evidence>
<keyword evidence="9" id="KW-0406">Ion transport</keyword>
<feature type="domain" description="EF-hand" evidence="15">
    <location>
        <begin position="143"/>
        <end position="178"/>
    </location>
</feature>
<dbReference type="InterPro" id="IPR002048">
    <property type="entry name" value="EF_hand_dom"/>
</dbReference>
<dbReference type="Gene3D" id="3.30.460.20">
    <property type="entry name" value="CorA soluble domain-like"/>
    <property type="match status" value="1"/>
</dbReference>
<evidence type="ECO:0000256" key="10">
    <source>
        <dbReference type="ARBA" id="ARBA00023136"/>
    </source>
</evidence>
<dbReference type="PROSITE" id="PS50222">
    <property type="entry name" value="EF_HAND_2"/>
    <property type="match status" value="1"/>
</dbReference>
<dbReference type="SUPFAM" id="SSF144083">
    <property type="entry name" value="Magnesium transport protein CorA, transmembrane region"/>
    <property type="match status" value="1"/>
</dbReference>
<dbReference type="Pfam" id="PF00036">
    <property type="entry name" value="EF-hand_1"/>
    <property type="match status" value="1"/>
</dbReference>
<evidence type="ECO:0000256" key="13">
    <source>
        <dbReference type="SAM" id="MobiDB-lite"/>
    </source>
</evidence>
<organism evidence="16 17">
    <name type="scientific">Achlya hypogyna</name>
    <name type="common">Oomycete</name>
    <name type="synonym">Protoachlya hypogyna</name>
    <dbReference type="NCBI Taxonomy" id="1202772"/>
    <lineage>
        <taxon>Eukaryota</taxon>
        <taxon>Sar</taxon>
        <taxon>Stramenopiles</taxon>
        <taxon>Oomycota</taxon>
        <taxon>Saprolegniomycetes</taxon>
        <taxon>Saprolegniales</taxon>
        <taxon>Achlyaceae</taxon>
        <taxon>Achlya</taxon>
    </lineage>
</organism>
<evidence type="ECO:0000256" key="4">
    <source>
        <dbReference type="ARBA" id="ARBA00022475"/>
    </source>
</evidence>
<dbReference type="GO" id="GO:0005509">
    <property type="term" value="F:calcium ion binding"/>
    <property type="evidence" value="ECO:0007669"/>
    <property type="project" value="InterPro"/>
</dbReference>
<dbReference type="Gene3D" id="1.20.58.340">
    <property type="entry name" value="Magnesium transport protein CorA, transmembrane region"/>
    <property type="match status" value="2"/>
</dbReference>
<dbReference type="GO" id="GO:0005886">
    <property type="term" value="C:plasma membrane"/>
    <property type="evidence" value="ECO:0007669"/>
    <property type="project" value="UniProtKB-SubCell"/>
</dbReference>
<gene>
    <name evidence="16" type="ORF">ACHHYP_00802</name>
</gene>
<dbReference type="GO" id="GO:0050897">
    <property type="term" value="F:cobalt ion binding"/>
    <property type="evidence" value="ECO:0007669"/>
    <property type="project" value="TreeGrafter"/>
</dbReference>
<dbReference type="CDD" id="cd12822">
    <property type="entry name" value="TmCorA-like"/>
    <property type="match status" value="1"/>
</dbReference>
<dbReference type="Proteomes" id="UP000243579">
    <property type="component" value="Unassembled WGS sequence"/>
</dbReference>
<accession>A0A1V9ZAB7</accession>
<proteinExistence type="inferred from homology"/>
<dbReference type="GO" id="GO:0015087">
    <property type="term" value="F:cobalt ion transmembrane transporter activity"/>
    <property type="evidence" value="ECO:0007669"/>
    <property type="project" value="TreeGrafter"/>
</dbReference>
<name>A0A1V9ZAB7_ACHHY</name>
<comment type="function">
    <text evidence="12">Mediates influx of magnesium ions. Alternates between open and closed states. Activated by low cytoplasmic Mg(2+) levels. Inactive when cytoplasmic Mg(2+) levels are high.</text>
</comment>
<comment type="caution">
    <text evidence="16">The sequence shown here is derived from an EMBL/GenBank/DDBJ whole genome shotgun (WGS) entry which is preliminary data.</text>
</comment>
<evidence type="ECO:0000256" key="11">
    <source>
        <dbReference type="ARBA" id="ARBA00034269"/>
    </source>
</evidence>
<dbReference type="EMBL" id="JNBR01000346">
    <property type="protein sequence ID" value="OQR94926.1"/>
    <property type="molecule type" value="Genomic_DNA"/>
</dbReference>